<name>A0A072PF39_9EURO</name>
<comment type="caution">
    <text evidence="2">The sequence shown here is derived from an EMBL/GenBank/DDBJ whole genome shotgun (WGS) entry which is preliminary data.</text>
</comment>
<evidence type="ECO:0000313" key="2">
    <source>
        <dbReference type="EMBL" id="KEF54185.1"/>
    </source>
</evidence>
<reference evidence="2 3" key="1">
    <citation type="submission" date="2013-03" db="EMBL/GenBank/DDBJ databases">
        <title>The Genome Sequence of Exophiala aquamarina CBS 119918.</title>
        <authorList>
            <consortium name="The Broad Institute Genomics Platform"/>
            <person name="Cuomo C."/>
            <person name="de Hoog S."/>
            <person name="Gorbushina A."/>
            <person name="Walker B."/>
            <person name="Young S.K."/>
            <person name="Zeng Q."/>
            <person name="Gargeya S."/>
            <person name="Fitzgerald M."/>
            <person name="Haas B."/>
            <person name="Abouelleil A."/>
            <person name="Allen A.W."/>
            <person name="Alvarado L."/>
            <person name="Arachchi H.M."/>
            <person name="Berlin A.M."/>
            <person name="Chapman S.B."/>
            <person name="Gainer-Dewar J."/>
            <person name="Goldberg J."/>
            <person name="Griggs A."/>
            <person name="Gujja S."/>
            <person name="Hansen M."/>
            <person name="Howarth C."/>
            <person name="Imamovic A."/>
            <person name="Ireland A."/>
            <person name="Larimer J."/>
            <person name="McCowan C."/>
            <person name="Murphy C."/>
            <person name="Pearson M."/>
            <person name="Poon T.W."/>
            <person name="Priest M."/>
            <person name="Roberts A."/>
            <person name="Saif S."/>
            <person name="Shea T."/>
            <person name="Sisk P."/>
            <person name="Sykes S."/>
            <person name="Wortman J."/>
            <person name="Nusbaum C."/>
            <person name="Birren B."/>
        </authorList>
    </citation>
    <scope>NUCLEOTIDE SEQUENCE [LARGE SCALE GENOMIC DNA]</scope>
    <source>
        <strain evidence="2 3">CBS 119918</strain>
    </source>
</reference>
<dbReference type="Proteomes" id="UP000027920">
    <property type="component" value="Unassembled WGS sequence"/>
</dbReference>
<evidence type="ECO:0000313" key="3">
    <source>
        <dbReference type="Proteomes" id="UP000027920"/>
    </source>
</evidence>
<feature type="region of interest" description="Disordered" evidence="1">
    <location>
        <begin position="1"/>
        <end position="21"/>
    </location>
</feature>
<proteinExistence type="predicted"/>
<dbReference type="AlphaFoldDB" id="A0A072PF39"/>
<sequence>MFHTKPWFEADKSAHGYDGPLHAEPHDLARISERVLKSLESKGLPLVHDMLTNGETHMAAAMHHAQL</sequence>
<dbReference type="GeneID" id="25284888"/>
<dbReference type="VEuPathDB" id="FungiDB:A1O9_09980"/>
<dbReference type="HOGENOM" id="CLU_2812353_0_0_1"/>
<dbReference type="RefSeq" id="XP_013256775.1">
    <property type="nucleotide sequence ID" value="XM_013401321.1"/>
</dbReference>
<gene>
    <name evidence="2" type="ORF">A1O9_09980</name>
</gene>
<dbReference type="EMBL" id="AMGV01000011">
    <property type="protein sequence ID" value="KEF54185.1"/>
    <property type="molecule type" value="Genomic_DNA"/>
</dbReference>
<evidence type="ECO:0000256" key="1">
    <source>
        <dbReference type="SAM" id="MobiDB-lite"/>
    </source>
</evidence>
<dbReference type="STRING" id="1182545.A0A072PF39"/>
<keyword evidence="3" id="KW-1185">Reference proteome</keyword>
<organism evidence="2 3">
    <name type="scientific">Exophiala aquamarina CBS 119918</name>
    <dbReference type="NCBI Taxonomy" id="1182545"/>
    <lineage>
        <taxon>Eukaryota</taxon>
        <taxon>Fungi</taxon>
        <taxon>Dikarya</taxon>
        <taxon>Ascomycota</taxon>
        <taxon>Pezizomycotina</taxon>
        <taxon>Eurotiomycetes</taxon>
        <taxon>Chaetothyriomycetidae</taxon>
        <taxon>Chaetothyriales</taxon>
        <taxon>Herpotrichiellaceae</taxon>
        <taxon>Exophiala</taxon>
    </lineage>
</organism>
<protein>
    <submittedName>
        <fullName evidence="2">Uncharacterized protein</fullName>
    </submittedName>
</protein>
<accession>A0A072PF39</accession>